<feature type="transmembrane region" description="Helical" evidence="6">
    <location>
        <begin position="29"/>
        <end position="50"/>
    </location>
</feature>
<dbReference type="InterPro" id="IPR001828">
    <property type="entry name" value="ANF_lig-bd_rcpt"/>
</dbReference>
<comment type="caution">
    <text evidence="8">The sequence shown here is derived from an EMBL/GenBank/DDBJ whole genome shotgun (WGS) entry which is preliminary data.</text>
</comment>
<dbReference type="EMBL" id="JASAOG010000061">
    <property type="protein sequence ID" value="KAK0056603.1"/>
    <property type="molecule type" value="Genomic_DNA"/>
</dbReference>
<evidence type="ECO:0000256" key="1">
    <source>
        <dbReference type="ARBA" id="ARBA00004370"/>
    </source>
</evidence>
<keyword evidence="3 6" id="KW-1133">Transmembrane helix</keyword>
<evidence type="ECO:0000313" key="8">
    <source>
        <dbReference type="EMBL" id="KAK0056603.1"/>
    </source>
</evidence>
<feature type="non-terminal residue" evidence="8">
    <location>
        <position position="195"/>
    </location>
</feature>
<dbReference type="Pfam" id="PF01094">
    <property type="entry name" value="ANF_receptor"/>
    <property type="match status" value="1"/>
</dbReference>
<feature type="region of interest" description="Disordered" evidence="5">
    <location>
        <begin position="61"/>
        <end position="92"/>
    </location>
</feature>
<evidence type="ECO:0000256" key="6">
    <source>
        <dbReference type="SAM" id="Phobius"/>
    </source>
</evidence>
<reference evidence="8" key="1">
    <citation type="journal article" date="2023" name="PLoS Negl. Trop. Dis.">
        <title>A genome sequence for Biomphalaria pfeifferi, the major vector snail for the human-infecting parasite Schistosoma mansoni.</title>
        <authorList>
            <person name="Bu L."/>
            <person name="Lu L."/>
            <person name="Laidemitt M.R."/>
            <person name="Zhang S.M."/>
            <person name="Mutuku M."/>
            <person name="Mkoji G."/>
            <person name="Steinauer M."/>
            <person name="Loker E.S."/>
        </authorList>
    </citation>
    <scope>NUCLEOTIDE SEQUENCE</scope>
    <source>
        <strain evidence="8">KasaAsao</strain>
    </source>
</reference>
<organism evidence="8 9">
    <name type="scientific">Biomphalaria pfeifferi</name>
    <name type="common">Bloodfluke planorb</name>
    <name type="synonym">Freshwater snail</name>
    <dbReference type="NCBI Taxonomy" id="112525"/>
    <lineage>
        <taxon>Eukaryota</taxon>
        <taxon>Metazoa</taxon>
        <taxon>Spiralia</taxon>
        <taxon>Lophotrochozoa</taxon>
        <taxon>Mollusca</taxon>
        <taxon>Gastropoda</taxon>
        <taxon>Heterobranchia</taxon>
        <taxon>Euthyneura</taxon>
        <taxon>Panpulmonata</taxon>
        <taxon>Hygrophila</taxon>
        <taxon>Lymnaeoidea</taxon>
        <taxon>Planorbidae</taxon>
        <taxon>Biomphalaria</taxon>
    </lineage>
</organism>
<keyword evidence="2 6" id="KW-0812">Transmembrane</keyword>
<dbReference type="InterPro" id="IPR028082">
    <property type="entry name" value="Peripla_BP_I"/>
</dbReference>
<reference evidence="8" key="2">
    <citation type="submission" date="2023-04" db="EMBL/GenBank/DDBJ databases">
        <authorList>
            <person name="Bu L."/>
            <person name="Lu L."/>
            <person name="Laidemitt M.R."/>
            <person name="Zhang S.M."/>
            <person name="Mutuku M."/>
            <person name="Mkoji G."/>
            <person name="Steinauer M."/>
            <person name="Loker E.S."/>
        </authorList>
    </citation>
    <scope>NUCLEOTIDE SEQUENCE</scope>
    <source>
        <strain evidence="8">KasaAsao</strain>
        <tissue evidence="8">Whole Snail</tissue>
    </source>
</reference>
<evidence type="ECO:0000259" key="7">
    <source>
        <dbReference type="Pfam" id="PF01094"/>
    </source>
</evidence>
<feature type="domain" description="Receptor ligand binding region" evidence="7">
    <location>
        <begin position="121"/>
        <end position="195"/>
    </location>
</feature>
<protein>
    <submittedName>
        <fullName evidence="8">Receptor-type guanylate cyclase Gyc76C</fullName>
    </submittedName>
</protein>
<dbReference type="Proteomes" id="UP001233172">
    <property type="component" value="Unassembled WGS sequence"/>
</dbReference>
<dbReference type="SUPFAM" id="SSF53822">
    <property type="entry name" value="Periplasmic binding protein-like I"/>
    <property type="match status" value="1"/>
</dbReference>
<dbReference type="AlphaFoldDB" id="A0AAD8BM63"/>
<evidence type="ECO:0000313" key="9">
    <source>
        <dbReference type="Proteomes" id="UP001233172"/>
    </source>
</evidence>
<keyword evidence="4 6" id="KW-0472">Membrane</keyword>
<name>A0AAD8BM63_BIOPF</name>
<evidence type="ECO:0000256" key="2">
    <source>
        <dbReference type="ARBA" id="ARBA00022692"/>
    </source>
</evidence>
<evidence type="ECO:0000256" key="4">
    <source>
        <dbReference type="ARBA" id="ARBA00023136"/>
    </source>
</evidence>
<gene>
    <name evidence="8" type="ORF">Bpfe_014099</name>
</gene>
<accession>A0AAD8BM63</accession>
<comment type="subcellular location">
    <subcellularLocation>
        <location evidence="1">Membrane</location>
    </subcellularLocation>
</comment>
<keyword evidence="9" id="KW-1185">Reference proteome</keyword>
<evidence type="ECO:0000256" key="5">
    <source>
        <dbReference type="SAM" id="MobiDB-lite"/>
    </source>
</evidence>
<keyword evidence="8" id="KW-0675">Receptor</keyword>
<dbReference type="Gene3D" id="3.40.50.2300">
    <property type="match status" value="1"/>
</dbReference>
<feature type="compositionally biased region" description="Low complexity" evidence="5">
    <location>
        <begin position="69"/>
        <end position="88"/>
    </location>
</feature>
<evidence type="ECO:0000256" key="3">
    <source>
        <dbReference type="ARBA" id="ARBA00022989"/>
    </source>
</evidence>
<proteinExistence type="predicted"/>
<sequence>MPIEGQHQLYVKGDHFLSPNPLKLSLHNILVKTILYTLVIVLVVLTPAFAQTTSIGSFKAGPTIGRNVTKPTTPERTTFITTPAAPTTRKPSPKELTIGYITTLNITRKHGLPLPGRLISGALTYAIDVVNNDSNILPDTELKFELAESHGEENISLWQTSELIKKGVHAIIGPEGTCVHEAMLAGVYNIPMISY</sequence>
<dbReference type="GO" id="GO:0016020">
    <property type="term" value="C:membrane"/>
    <property type="evidence" value="ECO:0007669"/>
    <property type="project" value="UniProtKB-SubCell"/>
</dbReference>